<dbReference type="Proteomes" id="UP001499988">
    <property type="component" value="Unassembled WGS sequence"/>
</dbReference>
<dbReference type="EMBL" id="BAABJZ010000068">
    <property type="protein sequence ID" value="GAA4886965.1"/>
    <property type="molecule type" value="Genomic_DNA"/>
</dbReference>
<keyword evidence="2" id="KW-1185">Reference proteome</keyword>
<protein>
    <submittedName>
        <fullName evidence="1">Uncharacterized protein</fullName>
    </submittedName>
</protein>
<dbReference type="RefSeq" id="WP_345335291.1">
    <property type="nucleotide sequence ID" value="NZ_BAABJZ010000068.1"/>
</dbReference>
<sequence length="228" mass="25676">MTVKGWLGLGLVLGASHAQGMANEPTEHAVKVDGHYRPQRVEPAPHRGVDYLFDLAWDSKYVSEGRRELDRGGIFWAGTGVQWDDLLPFAGVGRGDTEHYIEWNFGLEYGFSLTDSVEASVGYERIEIYGDERDDDNELLAALGYSRWDKFEPALTYHYSTGADGHFVELSIHSHWSLTEQIVVSPYVLQAFDYGFVNEDYRGANHLQLGVEAEWALSEAEWALSGRI</sequence>
<evidence type="ECO:0000313" key="2">
    <source>
        <dbReference type="Proteomes" id="UP001499988"/>
    </source>
</evidence>
<gene>
    <name evidence="1" type="ORF">GCM10023333_20530</name>
</gene>
<reference evidence="2" key="1">
    <citation type="journal article" date="2019" name="Int. J. Syst. Evol. Microbiol.">
        <title>The Global Catalogue of Microorganisms (GCM) 10K type strain sequencing project: providing services to taxonomists for standard genome sequencing and annotation.</title>
        <authorList>
            <consortium name="The Broad Institute Genomics Platform"/>
            <consortium name="The Broad Institute Genome Sequencing Center for Infectious Disease"/>
            <person name="Wu L."/>
            <person name="Ma J."/>
        </authorList>
    </citation>
    <scope>NUCLEOTIDE SEQUENCE [LARGE SCALE GENOMIC DNA]</scope>
    <source>
        <strain evidence="2">JCM 18401</strain>
    </source>
</reference>
<comment type="caution">
    <text evidence="1">The sequence shown here is derived from an EMBL/GenBank/DDBJ whole genome shotgun (WGS) entry which is preliminary data.</text>
</comment>
<evidence type="ECO:0000313" key="1">
    <source>
        <dbReference type="EMBL" id="GAA4886965.1"/>
    </source>
</evidence>
<name>A0ABP9EWK1_9GAMM</name>
<accession>A0ABP9EWK1</accession>
<proteinExistence type="predicted"/>
<organism evidence="1 2">
    <name type="scientific">Ferrimonas pelagia</name>
    <dbReference type="NCBI Taxonomy" id="1177826"/>
    <lineage>
        <taxon>Bacteria</taxon>
        <taxon>Pseudomonadati</taxon>
        <taxon>Pseudomonadota</taxon>
        <taxon>Gammaproteobacteria</taxon>
        <taxon>Alteromonadales</taxon>
        <taxon>Ferrimonadaceae</taxon>
        <taxon>Ferrimonas</taxon>
    </lineage>
</organism>